<dbReference type="AlphaFoldDB" id="A0AAP0KHJ4"/>
<accession>A0AAP0KHJ4</accession>
<organism evidence="2 3">
    <name type="scientific">Stephania japonica</name>
    <dbReference type="NCBI Taxonomy" id="461633"/>
    <lineage>
        <taxon>Eukaryota</taxon>
        <taxon>Viridiplantae</taxon>
        <taxon>Streptophyta</taxon>
        <taxon>Embryophyta</taxon>
        <taxon>Tracheophyta</taxon>
        <taxon>Spermatophyta</taxon>
        <taxon>Magnoliopsida</taxon>
        <taxon>Ranunculales</taxon>
        <taxon>Menispermaceae</taxon>
        <taxon>Menispermoideae</taxon>
        <taxon>Cissampelideae</taxon>
        <taxon>Stephania</taxon>
    </lineage>
</organism>
<dbReference type="EMBL" id="JBBNAE010000001">
    <property type="protein sequence ID" value="KAK9152682.1"/>
    <property type="molecule type" value="Genomic_DNA"/>
</dbReference>
<comment type="caution">
    <text evidence="2">The sequence shown here is derived from an EMBL/GenBank/DDBJ whole genome shotgun (WGS) entry which is preliminary data.</text>
</comment>
<evidence type="ECO:0000256" key="1">
    <source>
        <dbReference type="SAM" id="MobiDB-lite"/>
    </source>
</evidence>
<evidence type="ECO:0000313" key="2">
    <source>
        <dbReference type="EMBL" id="KAK9152682.1"/>
    </source>
</evidence>
<gene>
    <name evidence="2" type="ORF">Sjap_000162</name>
</gene>
<name>A0AAP0KHJ4_9MAGN</name>
<dbReference type="Proteomes" id="UP001417504">
    <property type="component" value="Unassembled WGS sequence"/>
</dbReference>
<evidence type="ECO:0000313" key="3">
    <source>
        <dbReference type="Proteomes" id="UP001417504"/>
    </source>
</evidence>
<feature type="region of interest" description="Disordered" evidence="1">
    <location>
        <begin position="1"/>
        <end position="26"/>
    </location>
</feature>
<sequence>MSFLSPLPNKNHSHSLYPKPPHHSRSLILPTAHTQSRLPLSSLSVILRLTSLGSPTLVLTSSPRSRPSPSLPLGVTLGSHSAGFSLANSHHQGA</sequence>
<keyword evidence="3" id="KW-1185">Reference proteome</keyword>
<protein>
    <submittedName>
        <fullName evidence="2">Uncharacterized protein</fullName>
    </submittedName>
</protein>
<proteinExistence type="predicted"/>
<reference evidence="2 3" key="1">
    <citation type="submission" date="2024-01" db="EMBL/GenBank/DDBJ databases">
        <title>Genome assemblies of Stephania.</title>
        <authorList>
            <person name="Yang L."/>
        </authorList>
    </citation>
    <scope>NUCLEOTIDE SEQUENCE [LARGE SCALE GENOMIC DNA]</scope>
    <source>
        <strain evidence="2">QJT</strain>
        <tissue evidence="2">Leaf</tissue>
    </source>
</reference>